<dbReference type="Pfam" id="PF21749">
    <property type="entry name" value="DACND"/>
    <property type="match status" value="1"/>
</dbReference>
<keyword evidence="2" id="KW-0238">DNA-binding</keyword>
<name>A0A7K1KNG3_9BACT</name>
<dbReference type="InterPro" id="IPR048552">
    <property type="entry name" value="DACND"/>
</dbReference>
<evidence type="ECO:0000313" key="3">
    <source>
        <dbReference type="Proteomes" id="UP000461162"/>
    </source>
</evidence>
<accession>A0A7K1KNG3</accession>
<dbReference type="Gene3D" id="3.40.1700.10">
    <property type="entry name" value="DNA integrity scanning protein, DisA, N-terminal domain"/>
    <property type="match status" value="1"/>
</dbReference>
<dbReference type="EMBL" id="WODC01000004">
    <property type="protein sequence ID" value="MUM77636.1"/>
    <property type="molecule type" value="Genomic_DNA"/>
</dbReference>
<feature type="domain" description="DAC" evidence="1">
    <location>
        <begin position="298"/>
        <end position="455"/>
    </location>
</feature>
<evidence type="ECO:0000259" key="1">
    <source>
        <dbReference type="PROSITE" id="PS51794"/>
    </source>
</evidence>
<dbReference type="InterPro" id="IPR003390">
    <property type="entry name" value="DNA_integrity_scan_DisA_N"/>
</dbReference>
<reference evidence="2 3" key="1">
    <citation type="submission" date="2019-11" db="EMBL/GenBank/DDBJ databases">
        <title>Pseudodesulfovibrio alkaliphilus, sp. nov., an alkaliphilic sulfate-reducing bacteria from mud volcano of Taman peninsula, Russia.</title>
        <authorList>
            <person name="Frolova A."/>
            <person name="Merkel A.Y."/>
            <person name="Slobodkin A.I."/>
        </authorList>
    </citation>
    <scope>NUCLEOTIDE SEQUENCE [LARGE SCALE GENOMIC DNA]</scope>
    <source>
        <strain evidence="2 3">F-1</strain>
    </source>
</reference>
<protein>
    <submittedName>
        <fullName evidence="2">DNA-binding protein</fullName>
    </submittedName>
</protein>
<dbReference type="Pfam" id="PF21750">
    <property type="entry name" value="DACNH"/>
    <property type="match status" value="1"/>
</dbReference>
<comment type="caution">
    <text evidence="2">The sequence shown here is derived from an EMBL/GenBank/DDBJ whole genome shotgun (WGS) entry which is preliminary data.</text>
</comment>
<dbReference type="AlphaFoldDB" id="A0A7K1KNG3"/>
<dbReference type="SUPFAM" id="SSF143597">
    <property type="entry name" value="YojJ-like"/>
    <property type="match status" value="1"/>
</dbReference>
<sequence length="474" mass="52555">METASFESICISHLMDGLCHGLSHFSPPSRAALIYAVGPDSPPRICDPQGLLDGHEPKLRDYYIYSNAWRGAGVPGRHLETIEPAEAGLALAGTIALGARSTPIHYQMWFTDEHPGMCSVGPTQRWLEYAAGLMAQNFAIRDVMSLETTGFVLQHCATHAVRDHIVDERSRMGWLDTHVRIYPFLDAVLGVSGTQEEGARPRGRLVVVEPNQLAQVRFICRFPAHEQPLLGDRKHVRKLLQAVEDSGRVLVSDGIRLLGIAIGSLPGAYLSAQFCGTHGFLWLRDEMVCSFQDGGFRSSNMRANLVHLEELLLETDMPMEDQHTLMQIAQLMVNRVRDRKHGCTLVIDTGMERLHMSGQHLERPLDLRDSGQLKLACSLAKLDGALHLGRDLKLHGFACLMDGRAVPGENRARGARYNSALRFTAEHEDLLVVVVSSDRPVSIIKGGMELTTACRFRQPGAMARPPLLVEWIMN</sequence>
<dbReference type="Pfam" id="PF02457">
    <property type="entry name" value="DAC"/>
    <property type="match status" value="1"/>
</dbReference>
<dbReference type="InterPro" id="IPR048555">
    <property type="entry name" value="DACNH"/>
</dbReference>
<organism evidence="2 3">
    <name type="scientific">Pseudodesulfovibrio alkaliphilus</name>
    <dbReference type="NCBI Taxonomy" id="2661613"/>
    <lineage>
        <taxon>Bacteria</taxon>
        <taxon>Pseudomonadati</taxon>
        <taxon>Thermodesulfobacteriota</taxon>
        <taxon>Desulfovibrionia</taxon>
        <taxon>Desulfovibrionales</taxon>
        <taxon>Desulfovibrionaceae</taxon>
    </lineage>
</organism>
<evidence type="ECO:0000313" key="2">
    <source>
        <dbReference type="EMBL" id="MUM77636.1"/>
    </source>
</evidence>
<dbReference type="Proteomes" id="UP000461162">
    <property type="component" value="Unassembled WGS sequence"/>
</dbReference>
<keyword evidence="3" id="KW-1185">Reference proteome</keyword>
<dbReference type="GO" id="GO:0003677">
    <property type="term" value="F:DNA binding"/>
    <property type="evidence" value="ECO:0007669"/>
    <property type="project" value="UniProtKB-KW"/>
</dbReference>
<dbReference type="RefSeq" id="WP_155933954.1">
    <property type="nucleotide sequence ID" value="NZ_WODC01000004.1"/>
</dbReference>
<proteinExistence type="predicted"/>
<gene>
    <name evidence="2" type="ORF">GKC30_08325</name>
</gene>
<dbReference type="InterPro" id="IPR036888">
    <property type="entry name" value="DNA_integrity_DisA_N_sf"/>
</dbReference>
<dbReference type="PROSITE" id="PS51794">
    <property type="entry name" value="DAC"/>
    <property type="match status" value="1"/>
</dbReference>